<evidence type="ECO:0000256" key="1">
    <source>
        <dbReference type="ARBA" id="ARBA00007587"/>
    </source>
</evidence>
<dbReference type="EMBL" id="MN740242">
    <property type="protein sequence ID" value="QHT95585.1"/>
    <property type="molecule type" value="Genomic_DNA"/>
</dbReference>
<evidence type="ECO:0000256" key="2">
    <source>
        <dbReference type="ARBA" id="ARBA00012118"/>
    </source>
</evidence>
<evidence type="ECO:0000256" key="7">
    <source>
        <dbReference type="ARBA" id="ARBA00022777"/>
    </source>
</evidence>
<dbReference type="GO" id="GO:0071897">
    <property type="term" value="P:DNA biosynthetic process"/>
    <property type="evidence" value="ECO:0007669"/>
    <property type="project" value="UniProtKB-KW"/>
</dbReference>
<dbReference type="SUPFAM" id="SSF57716">
    <property type="entry name" value="Glucocorticoid receptor-like (DNA-binding domain)"/>
    <property type="match status" value="1"/>
</dbReference>
<keyword evidence="4" id="KW-0808">Transferase</keyword>
<accession>A0A6C0ISU0</accession>
<evidence type="ECO:0000256" key="4">
    <source>
        <dbReference type="ARBA" id="ARBA00022679"/>
    </source>
</evidence>
<evidence type="ECO:0000256" key="9">
    <source>
        <dbReference type="ARBA" id="ARBA00022840"/>
    </source>
</evidence>
<keyword evidence="3" id="KW-0237">DNA synthesis</keyword>
<evidence type="ECO:0000256" key="8">
    <source>
        <dbReference type="ARBA" id="ARBA00022833"/>
    </source>
</evidence>
<dbReference type="Gene3D" id="3.40.50.300">
    <property type="entry name" value="P-loop containing nucleotide triphosphate hydrolases"/>
    <property type="match status" value="1"/>
</dbReference>
<reference evidence="11" key="1">
    <citation type="journal article" date="2020" name="Nature">
        <title>Giant virus diversity and host interactions through global metagenomics.</title>
        <authorList>
            <person name="Schulz F."/>
            <person name="Roux S."/>
            <person name="Paez-Espino D."/>
            <person name="Jungbluth S."/>
            <person name="Walsh D.A."/>
            <person name="Denef V.J."/>
            <person name="McMahon K.D."/>
            <person name="Konstantinidis K.T."/>
            <person name="Eloe-Fadrosh E.A."/>
            <person name="Kyrpides N.C."/>
            <person name="Woyke T."/>
        </authorList>
    </citation>
    <scope>NUCLEOTIDE SEQUENCE</scope>
    <source>
        <strain evidence="11">GVMAG-M-3300024261-8</strain>
    </source>
</reference>
<dbReference type="InterPro" id="IPR027417">
    <property type="entry name" value="P-loop_NTPase"/>
</dbReference>
<keyword evidence="7" id="KW-0418">Kinase</keyword>
<dbReference type="GO" id="GO:0046872">
    <property type="term" value="F:metal ion binding"/>
    <property type="evidence" value="ECO:0007669"/>
    <property type="project" value="UniProtKB-KW"/>
</dbReference>
<dbReference type="Pfam" id="PF00265">
    <property type="entry name" value="TK"/>
    <property type="match status" value="1"/>
</dbReference>
<comment type="catalytic activity">
    <reaction evidence="10">
        <text>thymidine + ATP = dTMP + ADP + H(+)</text>
        <dbReference type="Rhea" id="RHEA:19129"/>
        <dbReference type="ChEBI" id="CHEBI:15378"/>
        <dbReference type="ChEBI" id="CHEBI:17748"/>
        <dbReference type="ChEBI" id="CHEBI:30616"/>
        <dbReference type="ChEBI" id="CHEBI:63528"/>
        <dbReference type="ChEBI" id="CHEBI:456216"/>
        <dbReference type="EC" id="2.7.1.21"/>
    </reaction>
</comment>
<keyword evidence="5" id="KW-0479">Metal-binding</keyword>
<keyword evidence="6" id="KW-0547">Nucleotide-binding</keyword>
<dbReference type="GO" id="GO:0004797">
    <property type="term" value="F:thymidine kinase activity"/>
    <property type="evidence" value="ECO:0007669"/>
    <property type="project" value="UniProtKB-EC"/>
</dbReference>
<dbReference type="FunFam" id="3.40.50.300:FF:000948">
    <property type="entry name" value="Thymidine kinase"/>
    <property type="match status" value="1"/>
</dbReference>
<keyword evidence="9" id="KW-0067">ATP-binding</keyword>
<dbReference type="PROSITE" id="PS00603">
    <property type="entry name" value="TK_CELLULAR_TYPE"/>
    <property type="match status" value="1"/>
</dbReference>
<dbReference type="GO" id="GO:0046104">
    <property type="term" value="P:thymidine metabolic process"/>
    <property type="evidence" value="ECO:0007669"/>
    <property type="project" value="TreeGrafter"/>
</dbReference>
<dbReference type="GO" id="GO:0005524">
    <property type="term" value="F:ATP binding"/>
    <property type="evidence" value="ECO:0007669"/>
    <property type="project" value="UniProtKB-KW"/>
</dbReference>
<organism evidence="11">
    <name type="scientific">viral metagenome</name>
    <dbReference type="NCBI Taxonomy" id="1070528"/>
    <lineage>
        <taxon>unclassified sequences</taxon>
        <taxon>metagenomes</taxon>
        <taxon>organismal metagenomes</taxon>
    </lineage>
</organism>
<evidence type="ECO:0000256" key="6">
    <source>
        <dbReference type="ARBA" id="ARBA00022741"/>
    </source>
</evidence>
<protein>
    <recommendedName>
        <fullName evidence="2">thymidine kinase</fullName>
        <ecNumber evidence="2">2.7.1.21</ecNumber>
    </recommendedName>
</protein>
<comment type="similarity">
    <text evidence="1">Belongs to the thymidine kinase family.</text>
</comment>
<dbReference type="SUPFAM" id="SSF52540">
    <property type="entry name" value="P-loop containing nucleoside triphosphate hydrolases"/>
    <property type="match status" value="1"/>
</dbReference>
<keyword evidence="8" id="KW-0862">Zinc</keyword>
<dbReference type="AlphaFoldDB" id="A0A6C0ISU0"/>
<dbReference type="EC" id="2.7.1.21" evidence="2"/>
<name>A0A6C0ISU0_9ZZZZ</name>
<evidence type="ECO:0000256" key="5">
    <source>
        <dbReference type="ARBA" id="ARBA00022723"/>
    </source>
</evidence>
<evidence type="ECO:0000256" key="10">
    <source>
        <dbReference type="ARBA" id="ARBA00048254"/>
    </source>
</evidence>
<dbReference type="PANTHER" id="PTHR11441:SF0">
    <property type="entry name" value="THYMIDINE KINASE, CYTOSOLIC"/>
    <property type="match status" value="1"/>
</dbReference>
<sequence>MSGYLELIVGPMFSGKTSYLINTYKMHQTKEHSIKVINYSLDTRYDDKMLSSHDLVKIPCYFASKLEEEFESCKKSDIILINEGQFFPDLKERVLELVETYHKQVYICGLDSDFKRHKFGELLDLIPYCNKVTKLNANCECGNSAIFSHRKVSSDEQVLIGSDNYQPLCRKCYNDKN</sequence>
<dbReference type="Gene3D" id="3.30.60.20">
    <property type="match status" value="1"/>
</dbReference>
<dbReference type="InterPro" id="IPR020633">
    <property type="entry name" value="Thymidine_kinase_CS"/>
</dbReference>
<dbReference type="PIRSF" id="PIRSF035805">
    <property type="entry name" value="TK_cell"/>
    <property type="match status" value="1"/>
</dbReference>
<dbReference type="InterPro" id="IPR001267">
    <property type="entry name" value="Thymidine_kinase"/>
</dbReference>
<evidence type="ECO:0000313" key="11">
    <source>
        <dbReference type="EMBL" id="QHT95585.1"/>
    </source>
</evidence>
<proteinExistence type="inferred from homology"/>
<dbReference type="PANTHER" id="PTHR11441">
    <property type="entry name" value="THYMIDINE KINASE"/>
    <property type="match status" value="1"/>
</dbReference>
<evidence type="ECO:0000256" key="3">
    <source>
        <dbReference type="ARBA" id="ARBA00022634"/>
    </source>
</evidence>